<organism evidence="6 7">
    <name type="scientific">Thalassobacterium sedimentorum</name>
    <dbReference type="NCBI Taxonomy" id="3041258"/>
    <lineage>
        <taxon>Bacteria</taxon>
        <taxon>Pseudomonadati</taxon>
        <taxon>Verrucomicrobiota</taxon>
        <taxon>Opitutia</taxon>
        <taxon>Puniceicoccales</taxon>
        <taxon>Coraliomargaritaceae</taxon>
        <taxon>Thalassobacterium</taxon>
    </lineage>
</organism>
<keyword evidence="4" id="KW-0732">Signal</keyword>
<protein>
    <recommendedName>
        <fullName evidence="3">Peptide methionine sulfoxide reductase MsrB</fullName>
        <ecNumber evidence="3">1.8.4.12</ecNumber>
    </recommendedName>
    <alternativeName>
        <fullName evidence="3">Peptide-methionine (R)-S-oxide reductase</fullName>
    </alternativeName>
</protein>
<dbReference type="PANTHER" id="PTHR10173">
    <property type="entry name" value="METHIONINE SULFOXIDE REDUCTASE"/>
    <property type="match status" value="1"/>
</dbReference>
<proteinExistence type="inferred from homology"/>
<feature type="signal peptide" evidence="4">
    <location>
        <begin position="1"/>
        <end position="25"/>
    </location>
</feature>
<sequence length="204" mass="22683">MNLKFRSVGPVVLLLLLAGALFSFAMPDHNTPPATTDVNVNECASACGLPSHVDLTRGEYPVQRTEAEWRERLTDLQYHVAREQGTERPFQNPYNSNKQTGLYRCIGCDTPLFSSTDKFDSGTGWPSFVRPIDERTLGETRDMSYGMVRVEVHCNVCGSHQGHVFPDGPKPTGLRYCINSASLSFEAAESPEAVKALVEAWYHE</sequence>
<keyword evidence="1 3" id="KW-0560">Oxidoreductase</keyword>
<accession>A0ABU1ANI3</accession>
<evidence type="ECO:0000256" key="3">
    <source>
        <dbReference type="HAMAP-Rule" id="MF_01400"/>
    </source>
</evidence>
<keyword evidence="7" id="KW-1185">Reference proteome</keyword>
<evidence type="ECO:0000259" key="5">
    <source>
        <dbReference type="PROSITE" id="PS51790"/>
    </source>
</evidence>
<dbReference type="Proteomes" id="UP001243717">
    <property type="component" value="Unassembled WGS sequence"/>
</dbReference>
<gene>
    <name evidence="3 6" type="primary">msrB</name>
    <name evidence="6" type="ORF">QEH59_12105</name>
</gene>
<feature type="active site" description="Nucleophile" evidence="3">
    <location>
        <position position="177"/>
    </location>
</feature>
<dbReference type="InterPro" id="IPR002579">
    <property type="entry name" value="Met_Sox_Rdtase_MsrB_dom"/>
</dbReference>
<dbReference type="InterPro" id="IPR028427">
    <property type="entry name" value="Met_Sox_Rdtase_MsrB"/>
</dbReference>
<dbReference type="PROSITE" id="PS51790">
    <property type="entry name" value="MSRB"/>
    <property type="match status" value="1"/>
</dbReference>
<dbReference type="EC" id="1.8.4.12" evidence="3"/>
<dbReference type="NCBIfam" id="TIGR00357">
    <property type="entry name" value="peptide-methionine (R)-S-oxide reductase MsrB"/>
    <property type="match status" value="1"/>
</dbReference>
<feature type="chain" id="PRO_5045645746" description="Peptide methionine sulfoxide reductase MsrB" evidence="4">
    <location>
        <begin position="26"/>
        <end position="204"/>
    </location>
</feature>
<dbReference type="GO" id="GO:0033743">
    <property type="term" value="F:peptide-methionine (R)-S-oxide reductase activity"/>
    <property type="evidence" value="ECO:0007669"/>
    <property type="project" value="UniProtKB-EC"/>
</dbReference>
<feature type="binding site" evidence="3">
    <location>
        <position position="105"/>
    </location>
    <ligand>
        <name>Zn(2+)</name>
        <dbReference type="ChEBI" id="CHEBI:29105"/>
    </ligand>
</feature>
<evidence type="ECO:0000313" key="6">
    <source>
        <dbReference type="EMBL" id="MDQ8195173.1"/>
    </source>
</evidence>
<comment type="caution">
    <text evidence="6">The sequence shown here is derived from an EMBL/GenBank/DDBJ whole genome shotgun (WGS) entry which is preliminary data.</text>
</comment>
<dbReference type="EMBL" id="JARXIC010000020">
    <property type="protein sequence ID" value="MDQ8195173.1"/>
    <property type="molecule type" value="Genomic_DNA"/>
</dbReference>
<dbReference type="RefSeq" id="WP_308985632.1">
    <property type="nucleotide sequence ID" value="NZ_JARXIC010000020.1"/>
</dbReference>
<feature type="binding site" evidence="3">
    <location>
        <position position="108"/>
    </location>
    <ligand>
        <name>Zn(2+)</name>
        <dbReference type="ChEBI" id="CHEBI:29105"/>
    </ligand>
</feature>
<dbReference type="PANTHER" id="PTHR10173:SF57">
    <property type="entry name" value="PEPTIDE-METHIONINE (R)-S-OXIDE REDUCTASE"/>
    <property type="match status" value="1"/>
</dbReference>
<name>A0ABU1ANI3_9BACT</name>
<feature type="binding site" evidence="3">
    <location>
        <position position="154"/>
    </location>
    <ligand>
        <name>Zn(2+)</name>
        <dbReference type="ChEBI" id="CHEBI:29105"/>
    </ligand>
</feature>
<comment type="similarity">
    <text evidence="3">Belongs to the MsrB Met sulfoxide reductase family.</text>
</comment>
<feature type="binding site" evidence="3">
    <location>
        <position position="157"/>
    </location>
    <ligand>
        <name>Zn(2+)</name>
        <dbReference type="ChEBI" id="CHEBI:29105"/>
    </ligand>
</feature>
<dbReference type="InterPro" id="IPR011057">
    <property type="entry name" value="Mss4-like_sf"/>
</dbReference>
<evidence type="ECO:0000256" key="4">
    <source>
        <dbReference type="SAM" id="SignalP"/>
    </source>
</evidence>
<evidence type="ECO:0000313" key="7">
    <source>
        <dbReference type="Proteomes" id="UP001243717"/>
    </source>
</evidence>
<evidence type="ECO:0000256" key="1">
    <source>
        <dbReference type="ARBA" id="ARBA00023002"/>
    </source>
</evidence>
<comment type="cofactor">
    <cofactor evidence="3">
        <name>Zn(2+)</name>
        <dbReference type="ChEBI" id="CHEBI:29105"/>
    </cofactor>
    <text evidence="3">Binds 1 zinc ion per subunit. The zinc ion is important for the structural integrity of the protein.</text>
</comment>
<reference evidence="6 7" key="1">
    <citation type="submission" date="2023-04" db="EMBL/GenBank/DDBJ databases">
        <title>A novel bacteria isolated from coastal sediment.</title>
        <authorList>
            <person name="Liu X.-J."/>
            <person name="Du Z.-J."/>
        </authorList>
    </citation>
    <scope>NUCLEOTIDE SEQUENCE [LARGE SCALE GENOMIC DNA]</scope>
    <source>
        <strain evidence="6 7">SDUM461004</strain>
    </source>
</reference>
<dbReference type="SUPFAM" id="SSF51316">
    <property type="entry name" value="Mss4-like"/>
    <property type="match status" value="1"/>
</dbReference>
<comment type="catalytic activity">
    <reaction evidence="2 3">
        <text>L-methionyl-[protein] + [thioredoxin]-disulfide + H2O = L-methionyl-(R)-S-oxide-[protein] + [thioredoxin]-dithiol</text>
        <dbReference type="Rhea" id="RHEA:24164"/>
        <dbReference type="Rhea" id="RHEA-COMP:10698"/>
        <dbReference type="Rhea" id="RHEA-COMP:10700"/>
        <dbReference type="Rhea" id="RHEA-COMP:12313"/>
        <dbReference type="Rhea" id="RHEA-COMP:12314"/>
        <dbReference type="ChEBI" id="CHEBI:15377"/>
        <dbReference type="ChEBI" id="CHEBI:16044"/>
        <dbReference type="ChEBI" id="CHEBI:29950"/>
        <dbReference type="ChEBI" id="CHEBI:45764"/>
        <dbReference type="ChEBI" id="CHEBI:50058"/>
        <dbReference type="EC" id="1.8.4.12"/>
    </reaction>
</comment>
<feature type="domain" description="MsrB" evidence="5">
    <location>
        <begin position="66"/>
        <end position="188"/>
    </location>
</feature>
<keyword evidence="3" id="KW-0479">Metal-binding</keyword>
<dbReference type="HAMAP" id="MF_01400">
    <property type="entry name" value="MsrB"/>
    <property type="match status" value="1"/>
</dbReference>
<keyword evidence="3" id="KW-0862">Zinc</keyword>
<dbReference type="Gene3D" id="2.170.150.20">
    <property type="entry name" value="Peptide methionine sulfoxide reductase"/>
    <property type="match status" value="1"/>
</dbReference>
<dbReference type="Pfam" id="PF01641">
    <property type="entry name" value="SelR"/>
    <property type="match status" value="1"/>
</dbReference>
<evidence type="ECO:0000256" key="2">
    <source>
        <dbReference type="ARBA" id="ARBA00048488"/>
    </source>
</evidence>